<feature type="domain" description="SUI1" evidence="4">
    <location>
        <begin position="38"/>
        <end position="104"/>
    </location>
</feature>
<dbReference type="InterPro" id="IPR001950">
    <property type="entry name" value="SUI1"/>
</dbReference>
<evidence type="ECO:0000313" key="5">
    <source>
        <dbReference type="EMBL" id="RRG19367.1"/>
    </source>
</evidence>
<dbReference type="AlphaFoldDB" id="A0A425XXH6"/>
<dbReference type="GO" id="GO:0001731">
    <property type="term" value="P:formation of translation preinitiation complex"/>
    <property type="evidence" value="ECO:0007669"/>
    <property type="project" value="TreeGrafter"/>
</dbReference>
<accession>A0A425XXH6</accession>
<keyword evidence="2" id="KW-0810">Translation regulation</keyword>
<comment type="caution">
    <text evidence="5">The sequence shown here is derived from an EMBL/GenBank/DDBJ whole genome shotgun (WGS) entry which is preliminary data.</text>
</comment>
<dbReference type="InterPro" id="IPR050318">
    <property type="entry name" value="DENR/SUI1_TIF"/>
</dbReference>
<dbReference type="EMBL" id="QQWG01000021">
    <property type="protein sequence ID" value="RRG19367.1"/>
    <property type="molecule type" value="Genomic_DNA"/>
</dbReference>
<evidence type="ECO:0000256" key="2">
    <source>
        <dbReference type="ARBA" id="ARBA00022845"/>
    </source>
</evidence>
<gene>
    <name evidence="5" type="ORF">DWB61_15805</name>
</gene>
<dbReference type="OrthoDB" id="9792915at2"/>
<evidence type="ECO:0000256" key="3">
    <source>
        <dbReference type="ARBA" id="ARBA00022917"/>
    </source>
</evidence>
<evidence type="ECO:0000313" key="6">
    <source>
        <dbReference type="Proteomes" id="UP000285794"/>
    </source>
</evidence>
<dbReference type="CDD" id="cd11567">
    <property type="entry name" value="YciH_like"/>
    <property type="match status" value="1"/>
</dbReference>
<dbReference type="RefSeq" id="WP_125031854.1">
    <property type="nucleotide sequence ID" value="NZ_JAPXVP010000018.1"/>
</dbReference>
<dbReference type="Pfam" id="PF01253">
    <property type="entry name" value="SUI1"/>
    <property type="match status" value="1"/>
</dbReference>
<dbReference type="SUPFAM" id="SSF55159">
    <property type="entry name" value="eIF1-like"/>
    <property type="match status" value="1"/>
</dbReference>
<keyword evidence="6" id="KW-1185">Reference proteome</keyword>
<evidence type="ECO:0000256" key="1">
    <source>
        <dbReference type="ARBA" id="ARBA00005422"/>
    </source>
</evidence>
<dbReference type="PIRSF" id="PIRSF037511">
    <property type="entry name" value="Transl_init_SUI1_pro"/>
    <property type="match status" value="1"/>
</dbReference>
<dbReference type="GO" id="GO:0003743">
    <property type="term" value="F:translation initiation factor activity"/>
    <property type="evidence" value="ECO:0007669"/>
    <property type="project" value="UniProtKB-KW"/>
</dbReference>
<reference evidence="5 6" key="1">
    <citation type="submission" date="2018-07" db="EMBL/GenBank/DDBJ databases">
        <title>Draft genome sequence of Ancylomarina sp. M1P.</title>
        <authorList>
            <person name="Yadav S."/>
            <person name="Villanueva L."/>
            <person name="Damste J.S.S."/>
        </authorList>
    </citation>
    <scope>NUCLEOTIDE SEQUENCE [LARGE SCALE GENOMIC DNA]</scope>
    <source>
        <strain evidence="5 6">M1P</strain>
    </source>
</reference>
<dbReference type="InterPro" id="IPR036877">
    <property type="entry name" value="SUI1_dom_sf"/>
</dbReference>
<dbReference type="Proteomes" id="UP000285794">
    <property type="component" value="Unassembled WGS sequence"/>
</dbReference>
<evidence type="ECO:0000259" key="4">
    <source>
        <dbReference type="PROSITE" id="PS50296"/>
    </source>
</evidence>
<dbReference type="PROSITE" id="PS50296">
    <property type="entry name" value="SUI1"/>
    <property type="match status" value="1"/>
</dbReference>
<dbReference type="GO" id="GO:0006417">
    <property type="term" value="P:regulation of translation"/>
    <property type="evidence" value="ECO:0007669"/>
    <property type="project" value="UniProtKB-KW"/>
</dbReference>
<proteinExistence type="inferred from homology"/>
<comment type="similarity">
    <text evidence="1">Belongs to the SUI1 family.</text>
</comment>
<dbReference type="PANTHER" id="PTHR12789">
    <property type="entry name" value="DENSITY-REGULATED PROTEIN HOMOLOG"/>
    <property type="match status" value="1"/>
</dbReference>
<dbReference type="InterPro" id="IPR005872">
    <property type="entry name" value="SUI1_arc_bac"/>
</dbReference>
<dbReference type="PANTHER" id="PTHR12789:SF0">
    <property type="entry name" value="DENSITY-REGULATED PROTEIN"/>
    <property type="match status" value="1"/>
</dbReference>
<dbReference type="GO" id="GO:0003729">
    <property type="term" value="F:mRNA binding"/>
    <property type="evidence" value="ECO:0007669"/>
    <property type="project" value="TreeGrafter"/>
</dbReference>
<protein>
    <submittedName>
        <fullName evidence="5">Translation initiation factor</fullName>
    </submittedName>
</protein>
<dbReference type="Gene3D" id="3.30.780.10">
    <property type="entry name" value="SUI1-like domain"/>
    <property type="match status" value="1"/>
</dbReference>
<organism evidence="5 6">
    <name type="scientific">Ancylomarina euxinus</name>
    <dbReference type="NCBI Taxonomy" id="2283627"/>
    <lineage>
        <taxon>Bacteria</taxon>
        <taxon>Pseudomonadati</taxon>
        <taxon>Bacteroidota</taxon>
        <taxon>Bacteroidia</taxon>
        <taxon>Marinilabiliales</taxon>
        <taxon>Marinifilaceae</taxon>
        <taxon>Ancylomarina</taxon>
    </lineage>
</organism>
<keyword evidence="3" id="KW-0648">Protein biosynthesis</keyword>
<dbReference type="GO" id="GO:0002188">
    <property type="term" value="P:translation reinitiation"/>
    <property type="evidence" value="ECO:0007669"/>
    <property type="project" value="TreeGrafter"/>
</dbReference>
<sequence length="112" mass="12583">MAKKNKKNIVYSTNPDYAFEYDDEEVMKTLPPKQQILKVMIDKKQRKGKAVTLVAGFVGNEEDLKDLGKLLKSKCGVGGSVKDGEILIQGDHRDKIIEILNKEDYKTKRVGG</sequence>
<keyword evidence="5" id="KW-0396">Initiation factor</keyword>
<name>A0A425XXH6_9BACT</name>